<dbReference type="STRING" id="1227454.C446_15940"/>
<evidence type="ECO:0000313" key="2">
    <source>
        <dbReference type="EMBL" id="EMA31137.1"/>
    </source>
</evidence>
<dbReference type="AlphaFoldDB" id="M0LC43"/>
<organism evidence="2 3">
    <name type="scientific">Halobiforma nitratireducens JCM 10879</name>
    <dbReference type="NCBI Taxonomy" id="1227454"/>
    <lineage>
        <taxon>Archaea</taxon>
        <taxon>Methanobacteriati</taxon>
        <taxon>Methanobacteriota</taxon>
        <taxon>Stenosarchaea group</taxon>
        <taxon>Halobacteria</taxon>
        <taxon>Halobacteriales</taxon>
        <taxon>Natrialbaceae</taxon>
        <taxon>Halobiforma</taxon>
    </lineage>
</organism>
<sequence length="125" mass="14056">MTLDRFETALQFARTNSLENGRMDVARICADLAIVADLEKKLLLRQSPFAKSMGQAVQESVQQGIQQLQQQGTDIPEVQRAISEAQLAIEEIGSEISQRTGQFEQQGNWQFQQRGQQGQYGQSQQ</sequence>
<evidence type="ECO:0000256" key="1">
    <source>
        <dbReference type="SAM" id="MobiDB-lite"/>
    </source>
</evidence>
<dbReference type="EMBL" id="AOMA01000166">
    <property type="protein sequence ID" value="EMA31137.1"/>
    <property type="molecule type" value="Genomic_DNA"/>
</dbReference>
<evidence type="ECO:0000313" key="3">
    <source>
        <dbReference type="Proteomes" id="UP000011607"/>
    </source>
</evidence>
<protein>
    <submittedName>
        <fullName evidence="2">Uncharacterized protein</fullName>
    </submittedName>
</protein>
<name>M0LC43_9EURY</name>
<feature type="region of interest" description="Disordered" evidence="1">
    <location>
        <begin position="100"/>
        <end position="125"/>
    </location>
</feature>
<dbReference type="PATRIC" id="fig|1227454.3.peg.3263"/>
<feature type="compositionally biased region" description="Low complexity" evidence="1">
    <location>
        <begin position="101"/>
        <end position="125"/>
    </location>
</feature>
<keyword evidence="3" id="KW-1185">Reference proteome</keyword>
<dbReference type="eggNOG" id="ENOG502N5U4">
    <property type="taxonomic scope" value="Archaea"/>
</dbReference>
<proteinExistence type="predicted"/>
<dbReference type="Proteomes" id="UP000011607">
    <property type="component" value="Unassembled WGS sequence"/>
</dbReference>
<accession>M0LC43</accession>
<gene>
    <name evidence="2" type="ORF">C446_15940</name>
</gene>
<reference evidence="2 3" key="1">
    <citation type="journal article" date="2014" name="PLoS Genet.">
        <title>Phylogenetically driven sequencing of extremely halophilic archaea reveals strategies for static and dynamic osmo-response.</title>
        <authorList>
            <person name="Becker E.A."/>
            <person name="Seitzer P.M."/>
            <person name="Tritt A."/>
            <person name="Larsen D."/>
            <person name="Krusor M."/>
            <person name="Yao A.I."/>
            <person name="Wu D."/>
            <person name="Madern D."/>
            <person name="Eisen J.A."/>
            <person name="Darling A.E."/>
            <person name="Facciotti M.T."/>
        </authorList>
    </citation>
    <scope>NUCLEOTIDE SEQUENCE [LARGE SCALE GENOMIC DNA]</scope>
    <source>
        <strain evidence="2 3">JCM 10879</strain>
    </source>
</reference>
<comment type="caution">
    <text evidence="2">The sequence shown here is derived from an EMBL/GenBank/DDBJ whole genome shotgun (WGS) entry which is preliminary data.</text>
</comment>